<keyword evidence="7" id="KW-0067">ATP-binding</keyword>
<reference evidence="10 11" key="1">
    <citation type="submission" date="2020-11" db="EMBL/GenBank/DDBJ databases">
        <title>Kefir isolates.</title>
        <authorList>
            <person name="Marcisauskas S."/>
            <person name="Kim Y."/>
            <person name="Blasche S."/>
        </authorList>
    </citation>
    <scope>NUCLEOTIDE SEQUENCE [LARGE SCALE GENOMIC DNA]</scope>
    <source>
        <strain evidence="10 11">KR</strain>
    </source>
</reference>
<gene>
    <name evidence="10" type="primary">STT4</name>
    <name evidence="10" type="ORF">C6P46_000840</name>
</gene>
<evidence type="ECO:0000259" key="8">
    <source>
        <dbReference type="PROSITE" id="PS50290"/>
    </source>
</evidence>
<dbReference type="FunFam" id="3.30.1010.10:FF:000014">
    <property type="entry name" value="Phosphatidylinositol 4-kinase STT4"/>
    <property type="match status" value="1"/>
</dbReference>
<dbReference type="Pfam" id="PF19274">
    <property type="entry name" value="PI4K_N"/>
    <property type="match status" value="2"/>
</dbReference>
<dbReference type="GO" id="GO:0005524">
    <property type="term" value="F:ATP binding"/>
    <property type="evidence" value="ECO:0007669"/>
    <property type="project" value="UniProtKB-KW"/>
</dbReference>
<dbReference type="SUPFAM" id="SSF48371">
    <property type="entry name" value="ARM repeat"/>
    <property type="match status" value="1"/>
</dbReference>
<comment type="similarity">
    <text evidence="2">Belongs to the PI3/PI4-kinase family. Type III PI4K subfamily.</text>
</comment>
<dbReference type="InterPro" id="IPR000403">
    <property type="entry name" value="PI3/4_kinase_cat_dom"/>
</dbReference>
<evidence type="ECO:0000256" key="3">
    <source>
        <dbReference type="ARBA" id="ARBA00012169"/>
    </source>
</evidence>
<accession>A0A9P7B2L5</accession>
<dbReference type="GO" id="GO:0005886">
    <property type="term" value="C:plasma membrane"/>
    <property type="evidence" value="ECO:0007669"/>
    <property type="project" value="TreeGrafter"/>
</dbReference>
<dbReference type="PROSITE" id="PS51545">
    <property type="entry name" value="PIK_HELICAL"/>
    <property type="match status" value="1"/>
</dbReference>
<dbReference type="Pfam" id="PF00454">
    <property type="entry name" value="PI3_PI4_kinase"/>
    <property type="match status" value="1"/>
</dbReference>
<evidence type="ECO:0000256" key="1">
    <source>
        <dbReference type="ARBA" id="ARBA00001686"/>
    </source>
</evidence>
<dbReference type="Pfam" id="PF00613">
    <property type="entry name" value="PI3Ka"/>
    <property type="match status" value="1"/>
</dbReference>
<evidence type="ECO:0000259" key="9">
    <source>
        <dbReference type="PROSITE" id="PS51545"/>
    </source>
</evidence>
<dbReference type="PROSITE" id="PS00915">
    <property type="entry name" value="PI3_4_KINASE_1"/>
    <property type="match status" value="1"/>
</dbReference>
<dbReference type="GO" id="GO:0005737">
    <property type="term" value="C:cytoplasm"/>
    <property type="evidence" value="ECO:0007669"/>
    <property type="project" value="TreeGrafter"/>
</dbReference>
<protein>
    <recommendedName>
        <fullName evidence="3">1-phosphatidylinositol 4-kinase</fullName>
        <ecNumber evidence="3">2.7.1.67</ecNumber>
    </recommendedName>
</protein>
<organism evidence="10 11">
    <name type="scientific">Rhodotorula mucilaginosa</name>
    <name type="common">Yeast</name>
    <name type="synonym">Rhodotorula rubra</name>
    <dbReference type="NCBI Taxonomy" id="5537"/>
    <lineage>
        <taxon>Eukaryota</taxon>
        <taxon>Fungi</taxon>
        <taxon>Dikarya</taxon>
        <taxon>Basidiomycota</taxon>
        <taxon>Pucciniomycotina</taxon>
        <taxon>Microbotryomycetes</taxon>
        <taxon>Sporidiobolales</taxon>
        <taxon>Sporidiobolaceae</taxon>
        <taxon>Rhodotorula</taxon>
    </lineage>
</organism>
<name>A0A9P7B2L5_RHOMI</name>
<keyword evidence="11" id="KW-1185">Reference proteome</keyword>
<dbReference type="Gene3D" id="3.30.1010.10">
    <property type="entry name" value="Phosphatidylinositol 3-kinase Catalytic Subunit, Chain A, domain 4"/>
    <property type="match status" value="1"/>
</dbReference>
<dbReference type="Gene3D" id="1.10.1070.11">
    <property type="entry name" value="Phosphatidylinositol 3-/4-kinase, catalytic domain"/>
    <property type="match status" value="1"/>
</dbReference>
<dbReference type="PROSITE" id="PS50290">
    <property type="entry name" value="PI3_4_KINASE_3"/>
    <property type="match status" value="1"/>
</dbReference>
<dbReference type="Gene3D" id="1.25.40.70">
    <property type="entry name" value="Phosphatidylinositol 3-kinase, accessory domain (PIK)"/>
    <property type="match status" value="1"/>
</dbReference>
<dbReference type="FunFam" id="1.10.1070.11:FF:000012">
    <property type="entry name" value="Phosphatidylinositol 4-kinase alpha 1"/>
    <property type="match status" value="1"/>
</dbReference>
<dbReference type="InterPro" id="IPR018936">
    <property type="entry name" value="PI3/4_kinase_CS"/>
</dbReference>
<dbReference type="PANTHER" id="PTHR10048:SF15">
    <property type="entry name" value="PHOSPHATIDYLINOSITOL 4-KINASE ALPHA"/>
    <property type="match status" value="1"/>
</dbReference>
<dbReference type="InterPro" id="IPR001263">
    <property type="entry name" value="PI3K_accessory_dom"/>
</dbReference>
<dbReference type="FunFam" id="1.25.40.70:FF:000011">
    <property type="entry name" value="Phosphatidylinositol 4-kinase alpha"/>
    <property type="match status" value="1"/>
</dbReference>
<dbReference type="PANTHER" id="PTHR10048">
    <property type="entry name" value="PHOSPHATIDYLINOSITOL KINASE"/>
    <property type="match status" value="1"/>
</dbReference>
<dbReference type="SMART" id="SM00145">
    <property type="entry name" value="PI3Ka"/>
    <property type="match status" value="1"/>
</dbReference>
<keyword evidence="4" id="KW-0808">Transferase</keyword>
<comment type="catalytic activity">
    <reaction evidence="1">
        <text>a 1,2-diacyl-sn-glycero-3-phospho-(1D-myo-inositol) + ATP = a 1,2-diacyl-sn-glycero-3-phospho-(1D-myo-inositol 4-phosphate) + ADP + H(+)</text>
        <dbReference type="Rhea" id="RHEA:19877"/>
        <dbReference type="ChEBI" id="CHEBI:15378"/>
        <dbReference type="ChEBI" id="CHEBI:30616"/>
        <dbReference type="ChEBI" id="CHEBI:57880"/>
        <dbReference type="ChEBI" id="CHEBI:58178"/>
        <dbReference type="ChEBI" id="CHEBI:456216"/>
        <dbReference type="EC" id="2.7.1.67"/>
    </reaction>
</comment>
<evidence type="ECO:0000256" key="4">
    <source>
        <dbReference type="ARBA" id="ARBA00022679"/>
    </source>
</evidence>
<dbReference type="SUPFAM" id="SSF56112">
    <property type="entry name" value="Protein kinase-like (PK-like)"/>
    <property type="match status" value="1"/>
</dbReference>
<dbReference type="OrthoDB" id="10264149at2759"/>
<dbReference type="InterPro" id="IPR036940">
    <property type="entry name" value="PI3/4_kinase_cat_sf"/>
</dbReference>
<dbReference type="EC" id="2.7.1.67" evidence="3"/>
<dbReference type="EMBL" id="PUHQ01000117">
    <property type="protein sequence ID" value="KAG0655552.1"/>
    <property type="molecule type" value="Genomic_DNA"/>
</dbReference>
<dbReference type="GO" id="GO:0048015">
    <property type="term" value="P:phosphatidylinositol-mediated signaling"/>
    <property type="evidence" value="ECO:0007669"/>
    <property type="project" value="TreeGrafter"/>
</dbReference>
<dbReference type="InterPro" id="IPR016024">
    <property type="entry name" value="ARM-type_fold"/>
</dbReference>
<dbReference type="InterPro" id="IPR011009">
    <property type="entry name" value="Kinase-like_dom_sf"/>
</dbReference>
<evidence type="ECO:0000256" key="7">
    <source>
        <dbReference type="ARBA" id="ARBA00022840"/>
    </source>
</evidence>
<feature type="domain" description="PIK helical" evidence="9">
    <location>
        <begin position="1322"/>
        <end position="1497"/>
    </location>
</feature>
<keyword evidence="5" id="KW-0547">Nucleotide-binding</keyword>
<dbReference type="InterPro" id="IPR045495">
    <property type="entry name" value="PI4K_N"/>
</dbReference>
<dbReference type="GO" id="GO:0004430">
    <property type="term" value="F:1-phosphatidylinositol 4-kinase activity"/>
    <property type="evidence" value="ECO:0007669"/>
    <property type="project" value="UniProtKB-EC"/>
</dbReference>
<dbReference type="GO" id="GO:0046854">
    <property type="term" value="P:phosphatidylinositol phosphate biosynthetic process"/>
    <property type="evidence" value="ECO:0007669"/>
    <property type="project" value="InterPro"/>
</dbReference>
<dbReference type="InterPro" id="IPR015433">
    <property type="entry name" value="PI3/4_kinase"/>
</dbReference>
<evidence type="ECO:0000256" key="5">
    <source>
        <dbReference type="ARBA" id="ARBA00022741"/>
    </source>
</evidence>
<keyword evidence="6 10" id="KW-0418">Kinase</keyword>
<dbReference type="InterPro" id="IPR042236">
    <property type="entry name" value="PI3K_accessory_sf"/>
</dbReference>
<dbReference type="SMART" id="SM00146">
    <property type="entry name" value="PI3Kc"/>
    <property type="match status" value="1"/>
</dbReference>
<dbReference type="CDD" id="cd05167">
    <property type="entry name" value="PI4Kc_III_alpha"/>
    <property type="match status" value="1"/>
</dbReference>
<comment type="caution">
    <text evidence="10">The sequence shown here is derived from an EMBL/GenBank/DDBJ whole genome shotgun (WGS) entry which is preliminary data.</text>
</comment>
<sequence length="1886" mass="208897">MDFLDSNLHEQVLTALAANLASTSQHDDLALLTASFDSVLPSKHSQVNEVLARVNGGAQEGEGEVILTNDQLESIIATASYVTAAPGDVAAKQRILDLVDQIPHWSSIEPALGPQGSYDVAPADRLAFSLARAALATPPTSAAESEHTALEHVLRVHADLEAQTRDASGHRVIAYVLPALNGLRRAYRESTIPTWPAAAPEPSLAPIDDVATSQLRITFAASEWDNDEDGTESGRAAIVTLEAYENGSQLVISPATNALASLELQQTYWSSLLLSSPTVSSDNEQRWKLLREKEVGGLAEVDAARREDAARVGRQAIGLWLAELTAVEEDRPDLSATELLISSLLSPDLTSILESLLHADAVGVEDALQQAGLESLELLGTRFATFRVQATEIVGRFILSPALHPSDDPTTATPVLIAATRCYHALLGEKETGTAAAVQAILNQLSGFERALIGGASSVDVSDMTSFRNGDSLSQGETASNLVHAVSLLARETKSAAAQRQVGSALQQSALAANQSIACAALCELSELAAVLGKDAADTFREYLRTVVSAAAGCSSSEDGRFQTAISALNRFAEVAANRPERFGTAFLTELLTLHVGKSIALTKIDTKTRLGERLSTLMPLVSVLDTYLTRADFRPTTIISAALGTLFRGFWYAHTLFGFLSPRAPLSEWQRSALLSVARRAPSLVVGLSRDVVEAEAQLNALLKHIGNSVSVEAVRNDLSTGIASQSTRFSSLSPAHVVFLGAMWRLETLRAQAGAFSPLFSYYDVPAFTQEAAGAEIIQSVGDTVHAIFISAISARVPSHQIEAGIYREIQDMLLQTVAVQEVVRSAALRYLDNLLTSFPSLVCDLGVVTVMLELLTVLRHACLDEFTDEYTPSYEFHSKRGAFTITLTDDYPMRNRILRYLHEHVQVWIKTGIARSPLEMQGLLQEYIAHASDGYRMNMLSDDDMGKSVALDLVKFPPPSGKYAMLPAWANWPADCASTFIRTFGAKGYFGGKAVQTDSEELFRKLDRLADRLHKRKLPHNLDDLRDLFYNGAAHAVRSKSPDARILRYVVLLPVRIYTEAALDIGQEVWTWIADARPDLEPRVVSLVLEAWSEALNRRHGLSNQTLSSGSPLDQETKYTPTDKEGLMRDYLLANRVFGPMLSMLNFMQSRFQAFRYRSSRLVLLSIRFVLKSLGRQALWRFVFDREGTRLESATEYSLRSELYNAAFGWFSVKPTFTFGSNRIQLRADLQAIDELLGSVTSDVIGLDATVTSFHDVAFARLPGFALASKQREEHQSRQRLLRILLEDEADRLRLWLNPLLDPKRGLPSAEFQDVEELRRLSRFAWPRWPKVVVHLAERFKLPPLNDEITRLVTTDPVRVQDCPEALGLFVGENLSASARKQIKHLLYWSPVPVPEALRFLFPKFGGDAILLQYALRVLEHHPVSVTFFYVPQVVQALRTDELGYAERFIFETSKISQLFCHQIIWNMKANAYRGDNAEEADPMKPKLDRIVDMIVDSLSGEARDFYNREFDFFDEVTSISGKLKPYIKASKPEKKAKIDEEMAKIKVDPGVYLPSNPDGIVVDINRTSGRPLQSHAKAPFMATFKVRRTRHKAELDDLEAQDKLVDVEEEAGTTKEEEYDTWQSAIFKVGDDCRQDVLALQVIAMHKNIFNSLGLDLLVTPYRVIATGPGCGVIDVVPNATSRDEMGRAKINDLLSFFTMKFGPVESSDFQRARTHFIQSMAAYSLLCYIIQIKDRHNGNIMIDGRGCITHIDFGFLFDIGPGGVKFEPNSFKLSHEMVVLMGGKDSVGFRHFRELTVKAFLAARPHARLIVETVALMLAAEFPSFKGPPTIDRLMQRFRTDLSEKKAAEYMMSVIDNACENARSIVYDEFQYRTNGIPYVR</sequence>
<dbReference type="Proteomes" id="UP000777482">
    <property type="component" value="Unassembled WGS sequence"/>
</dbReference>
<evidence type="ECO:0000313" key="10">
    <source>
        <dbReference type="EMBL" id="KAG0655552.1"/>
    </source>
</evidence>
<dbReference type="PROSITE" id="PS00916">
    <property type="entry name" value="PI3_4_KINASE_2"/>
    <property type="match status" value="1"/>
</dbReference>
<evidence type="ECO:0000256" key="6">
    <source>
        <dbReference type="ARBA" id="ARBA00022777"/>
    </source>
</evidence>
<proteinExistence type="inferred from homology"/>
<feature type="domain" description="PI3K/PI4K catalytic" evidence="8">
    <location>
        <begin position="1605"/>
        <end position="1868"/>
    </location>
</feature>
<evidence type="ECO:0000313" key="11">
    <source>
        <dbReference type="Proteomes" id="UP000777482"/>
    </source>
</evidence>
<evidence type="ECO:0000256" key="2">
    <source>
        <dbReference type="ARBA" id="ARBA00006209"/>
    </source>
</evidence>